<protein>
    <submittedName>
        <fullName evidence="1">Uncharacterized protein</fullName>
    </submittedName>
</protein>
<reference evidence="1 2" key="1">
    <citation type="journal article" date="2019" name="Sci. Rep.">
        <title>Orb-weaving spider Araneus ventricosus genome elucidates the spidroin gene catalogue.</title>
        <authorList>
            <person name="Kono N."/>
            <person name="Nakamura H."/>
            <person name="Ohtoshi R."/>
            <person name="Moran D.A.P."/>
            <person name="Shinohara A."/>
            <person name="Yoshida Y."/>
            <person name="Fujiwara M."/>
            <person name="Mori M."/>
            <person name="Tomita M."/>
            <person name="Arakawa K."/>
        </authorList>
    </citation>
    <scope>NUCLEOTIDE SEQUENCE [LARGE SCALE GENOMIC DNA]</scope>
</reference>
<sequence length="86" mass="9852">MDLFIELKNEFASFRHDVYNKVDGFSKLLNSSTDSIQSDEPLSPVSPSLQQEIFEAVVKSKEIQRTLLWLNLPLLYPKVNLKSLVV</sequence>
<dbReference type="Proteomes" id="UP000499080">
    <property type="component" value="Unassembled WGS sequence"/>
</dbReference>
<keyword evidence="2" id="KW-1185">Reference proteome</keyword>
<accession>A0A4Y2CW58</accession>
<evidence type="ECO:0000313" key="2">
    <source>
        <dbReference type="Proteomes" id="UP000499080"/>
    </source>
</evidence>
<comment type="caution">
    <text evidence="1">The sequence shown here is derived from an EMBL/GenBank/DDBJ whole genome shotgun (WGS) entry which is preliminary data.</text>
</comment>
<gene>
    <name evidence="1" type="ORF">AVEN_52460_1</name>
</gene>
<dbReference type="EMBL" id="BGPR01000259">
    <property type="protein sequence ID" value="GBM08623.1"/>
    <property type="molecule type" value="Genomic_DNA"/>
</dbReference>
<evidence type="ECO:0000313" key="1">
    <source>
        <dbReference type="EMBL" id="GBM08623.1"/>
    </source>
</evidence>
<proteinExistence type="predicted"/>
<name>A0A4Y2CW58_ARAVE</name>
<dbReference type="AlphaFoldDB" id="A0A4Y2CW58"/>
<organism evidence="1 2">
    <name type="scientific">Araneus ventricosus</name>
    <name type="common">Orbweaver spider</name>
    <name type="synonym">Epeira ventricosa</name>
    <dbReference type="NCBI Taxonomy" id="182803"/>
    <lineage>
        <taxon>Eukaryota</taxon>
        <taxon>Metazoa</taxon>
        <taxon>Ecdysozoa</taxon>
        <taxon>Arthropoda</taxon>
        <taxon>Chelicerata</taxon>
        <taxon>Arachnida</taxon>
        <taxon>Araneae</taxon>
        <taxon>Araneomorphae</taxon>
        <taxon>Entelegynae</taxon>
        <taxon>Araneoidea</taxon>
        <taxon>Araneidae</taxon>
        <taxon>Araneus</taxon>
    </lineage>
</organism>